<dbReference type="AlphaFoldDB" id="I2F6J7"/>
<dbReference type="Gene3D" id="3.30.70.580">
    <property type="entry name" value="Pseudouridine synthase I, catalytic domain, N-terminal subdomain"/>
    <property type="match status" value="1"/>
</dbReference>
<dbReference type="PANTHER" id="PTHR47683">
    <property type="entry name" value="PSEUDOURIDINE SYNTHASE FAMILY PROTEIN-RELATED"/>
    <property type="match status" value="1"/>
</dbReference>
<dbReference type="EMBL" id="CP003532">
    <property type="protein sequence ID" value="AFK07550.1"/>
    <property type="molecule type" value="Genomic_DNA"/>
</dbReference>
<dbReference type="PROSITE" id="PS01149">
    <property type="entry name" value="PSI_RSU"/>
    <property type="match status" value="1"/>
</dbReference>
<dbReference type="HOGENOM" id="CLU_024979_1_2_0"/>
<organism evidence="5 6">
    <name type="scientific">Mesotoga prima MesG1.Ag.4.2</name>
    <dbReference type="NCBI Taxonomy" id="660470"/>
    <lineage>
        <taxon>Bacteria</taxon>
        <taxon>Thermotogati</taxon>
        <taxon>Thermotogota</taxon>
        <taxon>Thermotogae</taxon>
        <taxon>Kosmotogales</taxon>
        <taxon>Kosmotogaceae</taxon>
        <taxon>Mesotoga</taxon>
    </lineage>
</organism>
<keyword evidence="2 3" id="KW-0413">Isomerase</keyword>
<name>I2F6J7_9BACT</name>
<evidence type="ECO:0000256" key="1">
    <source>
        <dbReference type="ARBA" id="ARBA00008348"/>
    </source>
</evidence>
<dbReference type="eggNOG" id="COG1187">
    <property type="taxonomic scope" value="Bacteria"/>
</dbReference>
<accession>I2F6J7</accession>
<dbReference type="InterPro" id="IPR050343">
    <property type="entry name" value="RsuA_PseudoU_synthase"/>
</dbReference>
<feature type="domain" description="Pseudouridine synthase RsuA/RluA-like" evidence="4">
    <location>
        <begin position="36"/>
        <end position="168"/>
    </location>
</feature>
<evidence type="ECO:0000256" key="3">
    <source>
        <dbReference type="RuleBase" id="RU003887"/>
    </source>
</evidence>
<dbReference type="Pfam" id="PF00849">
    <property type="entry name" value="PseudoU_synth_2"/>
    <property type="match status" value="1"/>
</dbReference>
<dbReference type="Gene3D" id="3.30.70.1560">
    <property type="entry name" value="Alpha-L RNA-binding motif"/>
    <property type="match status" value="1"/>
</dbReference>
<dbReference type="GO" id="GO:0001522">
    <property type="term" value="P:pseudouridine synthesis"/>
    <property type="evidence" value="ECO:0007669"/>
    <property type="project" value="InterPro"/>
</dbReference>
<dbReference type="Proteomes" id="UP000002881">
    <property type="component" value="Chromosome"/>
</dbReference>
<dbReference type="CDD" id="cd02870">
    <property type="entry name" value="PseudoU_synth_RsuA_like"/>
    <property type="match status" value="1"/>
</dbReference>
<dbReference type="KEGG" id="mpg:Theba_1902"/>
<dbReference type="GO" id="GO:0009982">
    <property type="term" value="F:pseudouridine synthase activity"/>
    <property type="evidence" value="ECO:0007669"/>
    <property type="project" value="InterPro"/>
</dbReference>
<dbReference type="InterPro" id="IPR020094">
    <property type="entry name" value="TruA/RsuA/RluB/E/F_N"/>
</dbReference>
<evidence type="ECO:0000313" key="6">
    <source>
        <dbReference type="Proteomes" id="UP000002881"/>
    </source>
</evidence>
<dbReference type="STRING" id="660470.Theba_1902"/>
<dbReference type="SUPFAM" id="SSF55120">
    <property type="entry name" value="Pseudouridine synthase"/>
    <property type="match status" value="1"/>
</dbReference>
<dbReference type="PANTHER" id="PTHR47683:SF2">
    <property type="entry name" value="RNA-BINDING S4 DOMAIN-CONTAINING PROTEIN"/>
    <property type="match status" value="1"/>
</dbReference>
<dbReference type="InterPro" id="IPR000748">
    <property type="entry name" value="PsdUridine_synth_RsuA/RluB/E/F"/>
</dbReference>
<dbReference type="EC" id="5.4.99.-" evidence="3"/>
<dbReference type="GO" id="GO:0003723">
    <property type="term" value="F:RNA binding"/>
    <property type="evidence" value="ECO:0007669"/>
    <property type="project" value="InterPro"/>
</dbReference>
<keyword evidence="6" id="KW-1185">Reference proteome</keyword>
<dbReference type="NCBIfam" id="TIGR00093">
    <property type="entry name" value="pseudouridine synthase"/>
    <property type="match status" value="1"/>
</dbReference>
<dbReference type="InterPro" id="IPR018496">
    <property type="entry name" value="PsdUridine_synth_RsuA/RluB_CS"/>
</dbReference>
<sequence>MNGRIETYPRLDVFSESSEILLDGNRLIFSSEEKVVYLVNKPIGYLSAMSDDRGRKTLSDLVSDRIKERVFHVGRLDQDSCGLILMTNDGDLSNLVSHPASEIEKTYVVGIKGKLTDRDLEAVKGGLTLGDGFKTSPAKIRLVRSDGDFSKYAITIHEGHKREIREIFRVLNKSVSSLVRVSIGPLSISLVPSPGDIKRLSRKEIALLENGAHRKAPKKAQRKNNFGS</sequence>
<dbReference type="InterPro" id="IPR006145">
    <property type="entry name" value="PsdUridine_synth_RsuA/RluA"/>
</dbReference>
<dbReference type="InterPro" id="IPR020103">
    <property type="entry name" value="PsdUridine_synth_cat_dom_sf"/>
</dbReference>
<reference evidence="5 6" key="1">
    <citation type="journal article" date="2012" name="Genome Biol. Evol.">
        <title>Genome Sequence of the Mesophilic Thermotogales Bacterium Mesotoga prima MesG1.Ag.4.2 Reveals the Largest Thermotogales Genome To Date.</title>
        <authorList>
            <person name="Zhaxybayeva O."/>
            <person name="Swithers K.S."/>
            <person name="Foght J."/>
            <person name="Green A.G."/>
            <person name="Bruce D."/>
            <person name="Detter C."/>
            <person name="Han S."/>
            <person name="Teshima H."/>
            <person name="Han J."/>
            <person name="Woyke T."/>
            <person name="Pitluck S."/>
            <person name="Nolan M."/>
            <person name="Ivanova N."/>
            <person name="Pati A."/>
            <person name="Land M.L."/>
            <person name="Dlutek M."/>
            <person name="Doolittle W.F."/>
            <person name="Noll K.M."/>
            <person name="Nesbo C.L."/>
        </authorList>
    </citation>
    <scope>NUCLEOTIDE SEQUENCE [LARGE SCALE GENOMIC DNA]</scope>
    <source>
        <strain evidence="6">mesG1.Ag.4.2</strain>
    </source>
</reference>
<comment type="similarity">
    <text evidence="1 3">Belongs to the pseudouridine synthase RsuA family.</text>
</comment>
<proteinExistence type="inferred from homology"/>
<gene>
    <name evidence="5" type="ORF">Theba_1902</name>
</gene>
<protein>
    <recommendedName>
        <fullName evidence="3">Pseudouridine synthase</fullName>
        <ecNumber evidence="3">5.4.99.-</ecNumber>
    </recommendedName>
</protein>
<evidence type="ECO:0000313" key="5">
    <source>
        <dbReference type="EMBL" id="AFK07550.1"/>
    </source>
</evidence>
<dbReference type="GO" id="GO:0140098">
    <property type="term" value="F:catalytic activity, acting on RNA"/>
    <property type="evidence" value="ECO:0007669"/>
    <property type="project" value="UniProtKB-ARBA"/>
</dbReference>
<evidence type="ECO:0000256" key="2">
    <source>
        <dbReference type="ARBA" id="ARBA00023235"/>
    </source>
</evidence>
<dbReference type="InterPro" id="IPR042092">
    <property type="entry name" value="PsdUridine_s_RsuA/RluB/E/F_cat"/>
</dbReference>
<evidence type="ECO:0000259" key="4">
    <source>
        <dbReference type="Pfam" id="PF00849"/>
    </source>
</evidence>
<dbReference type="GO" id="GO:0006364">
    <property type="term" value="P:rRNA processing"/>
    <property type="evidence" value="ECO:0007669"/>
    <property type="project" value="UniProtKB-ARBA"/>
</dbReference>